<dbReference type="Proteomes" id="UP000578352">
    <property type="component" value="Unassembled WGS sequence"/>
</dbReference>
<dbReference type="GO" id="GO:0006096">
    <property type="term" value="P:glycolytic process"/>
    <property type="evidence" value="ECO:0007669"/>
    <property type="project" value="UniProtKB-KW"/>
</dbReference>
<evidence type="ECO:0000256" key="1">
    <source>
        <dbReference type="ARBA" id="ARBA00022679"/>
    </source>
</evidence>
<evidence type="ECO:0000256" key="3">
    <source>
        <dbReference type="ARBA" id="ARBA00022777"/>
    </source>
</evidence>
<comment type="caution">
    <text evidence="6">The sequence shown here is derived from an EMBL/GenBank/DDBJ whole genome shotgun (WGS) entry which is preliminary data.</text>
</comment>
<dbReference type="SUPFAM" id="SSF53613">
    <property type="entry name" value="Ribokinase-like"/>
    <property type="match status" value="1"/>
</dbReference>
<dbReference type="GO" id="GO:0043844">
    <property type="term" value="F:ADP-specific phosphofructokinase activity"/>
    <property type="evidence" value="ECO:0007669"/>
    <property type="project" value="UniProtKB-EC"/>
</dbReference>
<name>A0A853CXZ4_9MICO</name>
<keyword evidence="1 6" id="KW-0808">Transferase</keyword>
<dbReference type="EC" id="2.7.1.147" evidence="6"/>
<evidence type="ECO:0000313" key="7">
    <source>
        <dbReference type="Proteomes" id="UP000578352"/>
    </source>
</evidence>
<evidence type="ECO:0000256" key="4">
    <source>
        <dbReference type="ARBA" id="ARBA00022842"/>
    </source>
</evidence>
<keyword evidence="2" id="KW-0479">Metal-binding</keyword>
<dbReference type="Pfam" id="PF04587">
    <property type="entry name" value="ADP_PFK_GK"/>
    <property type="match status" value="1"/>
</dbReference>
<dbReference type="InterPro" id="IPR007666">
    <property type="entry name" value="ADP_PFK/GK"/>
</dbReference>
<proteinExistence type="predicted"/>
<dbReference type="GO" id="GO:0046872">
    <property type="term" value="F:metal ion binding"/>
    <property type="evidence" value="ECO:0007669"/>
    <property type="project" value="UniProtKB-KW"/>
</dbReference>
<dbReference type="Gene3D" id="3.40.1190.20">
    <property type="match status" value="1"/>
</dbReference>
<dbReference type="GO" id="GO:0043843">
    <property type="term" value="F:ADP-specific glucokinase activity"/>
    <property type="evidence" value="ECO:0007669"/>
    <property type="project" value="UniProtKB-EC"/>
</dbReference>
<evidence type="ECO:0000256" key="5">
    <source>
        <dbReference type="ARBA" id="ARBA00023152"/>
    </source>
</evidence>
<accession>A0A853CXZ4</accession>
<protein>
    <submittedName>
        <fullName evidence="6">ADP-dependent phosphofructokinase/glucokinase</fullName>
        <ecNumber evidence="6">2.7.1.146</ecNumber>
        <ecNumber evidence="6">2.7.1.147</ecNumber>
    </submittedName>
</protein>
<keyword evidence="4" id="KW-0460">Magnesium</keyword>
<dbReference type="InterPro" id="IPR029056">
    <property type="entry name" value="Ribokinase-like"/>
</dbReference>
<dbReference type="EMBL" id="JACCFL010000001">
    <property type="protein sequence ID" value="NYJ25477.1"/>
    <property type="molecule type" value="Genomic_DNA"/>
</dbReference>
<gene>
    <name evidence="6" type="ORF">HNR13_003764</name>
</gene>
<organism evidence="6 7">
    <name type="scientific">Leifsonia shinshuensis</name>
    <dbReference type="NCBI Taxonomy" id="150026"/>
    <lineage>
        <taxon>Bacteria</taxon>
        <taxon>Bacillati</taxon>
        <taxon>Actinomycetota</taxon>
        <taxon>Actinomycetes</taxon>
        <taxon>Micrococcales</taxon>
        <taxon>Microbacteriaceae</taxon>
        <taxon>Leifsonia</taxon>
    </lineage>
</organism>
<dbReference type="EC" id="2.7.1.146" evidence="6"/>
<sequence>MWDGELLTALAAAYGLGVANCDPELPIVDERSLVAVILGHARARRGGERFVAVPDVIGTFSARHERVVTIGGTCVRAGLIMRELGVRSTTVLVAIDETFLSLYPADCDYLLSDREARLTPHLIVQLPAAGRVPVADGEIVIDRPNRLIFVNDPPQTLMELSPDLGQALEAAEVLLISGFNAMTEAGLLRARLDSLERAARSLPAGALIFYEDAGYHSDEIRAVALAGLTPLIDVHSMNEDELQVHLARDVDLLDPEDVLRAVADLHLLFPGPTLVIHTRHWALASGPLAPRLETALAGGIRAASARYLHGDGVTADDVARLESEAVPQAHRTVAEAIAASDPASIRCVPAYILHAENPTTIGLGDCFVGGLLAGLPVGEREGAR</sequence>
<reference evidence="6 7" key="1">
    <citation type="submission" date="2020-07" db="EMBL/GenBank/DDBJ databases">
        <title>Sequencing the genomes of 1000 actinobacteria strains.</title>
        <authorList>
            <person name="Klenk H.-P."/>
        </authorList>
    </citation>
    <scope>NUCLEOTIDE SEQUENCE [LARGE SCALE GENOMIC DNA]</scope>
    <source>
        <strain evidence="6 7">DSM 15165</strain>
    </source>
</reference>
<evidence type="ECO:0000256" key="2">
    <source>
        <dbReference type="ARBA" id="ARBA00022723"/>
    </source>
</evidence>
<dbReference type="AlphaFoldDB" id="A0A853CXZ4"/>
<keyword evidence="5" id="KW-0324">Glycolysis</keyword>
<keyword evidence="3 6" id="KW-0418">Kinase</keyword>
<evidence type="ECO:0000313" key="6">
    <source>
        <dbReference type="EMBL" id="NYJ25477.1"/>
    </source>
</evidence>